<keyword evidence="3" id="KW-1185">Reference proteome</keyword>
<dbReference type="AlphaFoldDB" id="A0A9P6ACU6"/>
<sequence>MTVQHSNAPNEDAPNEDMTHGNATHGNTTYGNVPNKHMTMPNEAPGTTHPPWQVTTSCANEYLHKNPHNPACQHLNEGTCTNPCTCELEYSSSTPHPLQWIGAPPTQDDNP</sequence>
<proteinExistence type="predicted"/>
<feature type="compositionally biased region" description="Polar residues" evidence="1">
    <location>
        <begin position="21"/>
        <end position="32"/>
    </location>
</feature>
<protein>
    <submittedName>
        <fullName evidence="2">Uncharacterized protein</fullName>
    </submittedName>
</protein>
<evidence type="ECO:0000256" key="1">
    <source>
        <dbReference type="SAM" id="MobiDB-lite"/>
    </source>
</evidence>
<accession>A0A9P6ACU6</accession>
<gene>
    <name evidence="2" type="ORF">BS47DRAFT_1386466</name>
</gene>
<evidence type="ECO:0000313" key="2">
    <source>
        <dbReference type="EMBL" id="KAF9503389.1"/>
    </source>
</evidence>
<feature type="region of interest" description="Disordered" evidence="1">
    <location>
        <begin position="91"/>
        <end position="111"/>
    </location>
</feature>
<dbReference type="EMBL" id="MU129367">
    <property type="protein sequence ID" value="KAF9503389.1"/>
    <property type="molecule type" value="Genomic_DNA"/>
</dbReference>
<comment type="caution">
    <text evidence="2">The sequence shown here is derived from an EMBL/GenBank/DDBJ whole genome shotgun (WGS) entry which is preliminary data.</text>
</comment>
<reference evidence="2" key="1">
    <citation type="journal article" date="2020" name="Nat. Commun.">
        <title>Large-scale genome sequencing of mycorrhizal fungi provides insights into the early evolution of symbiotic traits.</title>
        <authorList>
            <person name="Miyauchi S."/>
            <person name="Kiss E."/>
            <person name="Kuo A."/>
            <person name="Drula E."/>
            <person name="Kohler A."/>
            <person name="Sanchez-Garcia M."/>
            <person name="Morin E."/>
            <person name="Andreopoulos B."/>
            <person name="Barry K.W."/>
            <person name="Bonito G."/>
            <person name="Buee M."/>
            <person name="Carver A."/>
            <person name="Chen C."/>
            <person name="Cichocki N."/>
            <person name="Clum A."/>
            <person name="Culley D."/>
            <person name="Crous P.W."/>
            <person name="Fauchery L."/>
            <person name="Girlanda M."/>
            <person name="Hayes R.D."/>
            <person name="Keri Z."/>
            <person name="LaButti K."/>
            <person name="Lipzen A."/>
            <person name="Lombard V."/>
            <person name="Magnuson J."/>
            <person name="Maillard F."/>
            <person name="Murat C."/>
            <person name="Nolan M."/>
            <person name="Ohm R.A."/>
            <person name="Pangilinan J."/>
            <person name="Pereira M.F."/>
            <person name="Perotto S."/>
            <person name="Peter M."/>
            <person name="Pfister S."/>
            <person name="Riley R."/>
            <person name="Sitrit Y."/>
            <person name="Stielow J.B."/>
            <person name="Szollosi G."/>
            <person name="Zifcakova L."/>
            <person name="Stursova M."/>
            <person name="Spatafora J.W."/>
            <person name="Tedersoo L."/>
            <person name="Vaario L.M."/>
            <person name="Yamada A."/>
            <person name="Yan M."/>
            <person name="Wang P."/>
            <person name="Xu J."/>
            <person name="Bruns T."/>
            <person name="Baldrian P."/>
            <person name="Vilgalys R."/>
            <person name="Dunand C."/>
            <person name="Henrissat B."/>
            <person name="Grigoriev I.V."/>
            <person name="Hibbett D."/>
            <person name="Nagy L.G."/>
            <person name="Martin F.M."/>
        </authorList>
    </citation>
    <scope>NUCLEOTIDE SEQUENCE</scope>
    <source>
        <strain evidence="2">UP504</strain>
    </source>
</reference>
<dbReference type="Proteomes" id="UP000886523">
    <property type="component" value="Unassembled WGS sequence"/>
</dbReference>
<feature type="region of interest" description="Disordered" evidence="1">
    <location>
        <begin position="1"/>
        <end position="52"/>
    </location>
</feature>
<name>A0A9P6ACU6_9AGAM</name>
<evidence type="ECO:0000313" key="3">
    <source>
        <dbReference type="Proteomes" id="UP000886523"/>
    </source>
</evidence>
<organism evidence="2 3">
    <name type="scientific">Hydnum rufescens UP504</name>
    <dbReference type="NCBI Taxonomy" id="1448309"/>
    <lineage>
        <taxon>Eukaryota</taxon>
        <taxon>Fungi</taxon>
        <taxon>Dikarya</taxon>
        <taxon>Basidiomycota</taxon>
        <taxon>Agaricomycotina</taxon>
        <taxon>Agaricomycetes</taxon>
        <taxon>Cantharellales</taxon>
        <taxon>Hydnaceae</taxon>
        <taxon>Hydnum</taxon>
    </lineage>
</organism>